<dbReference type="GeneID" id="101852350"/>
<dbReference type="InterPro" id="IPR000300">
    <property type="entry name" value="IPPc"/>
</dbReference>
<feature type="region of interest" description="Disordered" evidence="4">
    <location>
        <begin position="505"/>
        <end position="598"/>
    </location>
</feature>
<feature type="region of interest" description="Disordered" evidence="4">
    <location>
        <begin position="649"/>
        <end position="685"/>
    </location>
</feature>
<dbReference type="Pfam" id="PF22669">
    <property type="entry name" value="Exo_endo_phos2"/>
    <property type="match status" value="1"/>
</dbReference>
<keyword evidence="6" id="KW-1185">Reference proteome</keyword>
<evidence type="ECO:0000313" key="7">
    <source>
        <dbReference type="RefSeq" id="XP_012942615.1"/>
    </source>
</evidence>
<evidence type="ECO:0000256" key="2">
    <source>
        <dbReference type="ARBA" id="ARBA00022801"/>
    </source>
</evidence>
<dbReference type="PANTHER" id="PTHR12997">
    <property type="entry name" value="TYPE I INOSITOL-1,4,5-TRISPHOSPHATE 5-PHOSPHATASE"/>
    <property type="match status" value="1"/>
</dbReference>
<dbReference type="SMART" id="SM00128">
    <property type="entry name" value="IPPc"/>
    <property type="match status" value="1"/>
</dbReference>
<comment type="similarity">
    <text evidence="3">Belongs to the inositol 1,4,5-trisphosphate 5-phosphatase type I family.</text>
</comment>
<keyword evidence="2" id="KW-0378">Hydrolase</keyword>
<evidence type="ECO:0000313" key="6">
    <source>
        <dbReference type="Proteomes" id="UP000694888"/>
    </source>
</evidence>
<feature type="compositionally biased region" description="Polar residues" evidence="4">
    <location>
        <begin position="568"/>
        <end position="594"/>
    </location>
</feature>
<evidence type="ECO:0000256" key="4">
    <source>
        <dbReference type="SAM" id="MobiDB-lite"/>
    </source>
</evidence>
<evidence type="ECO:0000256" key="1">
    <source>
        <dbReference type="ARBA" id="ARBA00012997"/>
    </source>
</evidence>
<dbReference type="PANTHER" id="PTHR12997:SF2">
    <property type="entry name" value="INOSITOL POLYPHOSPHATE-5-PHOSPHATASE A"/>
    <property type="match status" value="1"/>
</dbReference>
<dbReference type="RefSeq" id="XP_012942615.1">
    <property type="nucleotide sequence ID" value="XM_013087161.2"/>
</dbReference>
<dbReference type="SUPFAM" id="SSF56219">
    <property type="entry name" value="DNase I-like"/>
    <property type="match status" value="1"/>
</dbReference>
<dbReference type="Proteomes" id="UP000694888">
    <property type="component" value="Unplaced"/>
</dbReference>
<dbReference type="EC" id="3.1.3.56" evidence="1"/>
<protein>
    <recommendedName>
        <fullName evidence="1">inositol-polyphosphate 5-phosphatase</fullName>
        <ecNumber evidence="1">3.1.3.56</ecNumber>
    </recommendedName>
</protein>
<sequence>MEGDCTKTMLITANVGSIFEEPDAMFAPWLKAFFQCIQTQKPGFVAIHCQEVGGKNYEASMQHVNQFIKTLLSCEELHKYDRARIFLDEDYTASDKFTALGNMYFIHEDVPDVLIWDFVDCKFVEVEGREVLSGNIENVPIKEKAKFPQYFFPEFKWSRKGFLRTRWSINNCIFDLVNIHLFHDASNIVAMESSPSVYSGNRQRALLHTLQRFENDKYSKVPLFIFGDFNFRLDSNILIKELTRKLVACQTKGKKDQVNKIEYTEEGNGKIVLTIGSKSFDYYEKHTDLFANMNKWLHQFDTEFSSFRDRLFEFDISFSPSYPFCEDVADGISYMKTRVPSWCDRVLLTHSVKDILNQDATNAAAYDLIGKDVCMGDHKPVYLAVHMKPGKGNRLSSVAPESPTINSLPVLERKRTRTLSINGEPVGGLDLNRVNLDLSRLNIHDYAVFEKENDLIPEFRASIKNKRSLEGDASASGPGVVRKPSFQDVARKVCRMEKVLLKWPGRPRSRHHSSSSEDYPSEEGGDVRPDYSQGDSKTENVSTGCLLGNEEEKLKNSVSGKENFFPTEANNNQNSSFSKLSDGQGESTITSDSGITLEMKSPGSFAAEQSSGAGGLSLKPGEQVDCGDVGEKPLDVVLLAEHSGEVHVDCPPPRPCTPVSNSQPGPAPAHKASEKADTEASASSAGCCRCVVL</sequence>
<proteinExistence type="inferred from homology"/>
<accession>A0ABM1A819</accession>
<evidence type="ECO:0000256" key="3">
    <source>
        <dbReference type="ARBA" id="ARBA00023599"/>
    </source>
</evidence>
<feature type="compositionally biased region" description="Polar residues" evidence="4">
    <location>
        <begin position="533"/>
        <end position="543"/>
    </location>
</feature>
<dbReference type="InterPro" id="IPR039737">
    <property type="entry name" value="INPP5A"/>
</dbReference>
<evidence type="ECO:0000259" key="5">
    <source>
        <dbReference type="SMART" id="SM00128"/>
    </source>
</evidence>
<name>A0ABM1A819_APLCA</name>
<dbReference type="Gene3D" id="3.60.10.10">
    <property type="entry name" value="Endonuclease/exonuclease/phosphatase"/>
    <property type="match status" value="1"/>
</dbReference>
<feature type="domain" description="Inositol polyphosphate-related phosphatase" evidence="5">
    <location>
        <begin position="4"/>
        <end position="393"/>
    </location>
</feature>
<organism evidence="6 7">
    <name type="scientific">Aplysia californica</name>
    <name type="common">California sea hare</name>
    <dbReference type="NCBI Taxonomy" id="6500"/>
    <lineage>
        <taxon>Eukaryota</taxon>
        <taxon>Metazoa</taxon>
        <taxon>Spiralia</taxon>
        <taxon>Lophotrochozoa</taxon>
        <taxon>Mollusca</taxon>
        <taxon>Gastropoda</taxon>
        <taxon>Heterobranchia</taxon>
        <taxon>Euthyneura</taxon>
        <taxon>Tectipleura</taxon>
        <taxon>Aplysiida</taxon>
        <taxon>Aplysioidea</taxon>
        <taxon>Aplysiidae</taxon>
        <taxon>Aplysia</taxon>
    </lineage>
</organism>
<reference evidence="7" key="1">
    <citation type="submission" date="2025-08" db="UniProtKB">
        <authorList>
            <consortium name="RefSeq"/>
        </authorList>
    </citation>
    <scope>IDENTIFICATION</scope>
</reference>
<gene>
    <name evidence="7" type="primary">LOC101852350</name>
</gene>
<dbReference type="InterPro" id="IPR036691">
    <property type="entry name" value="Endo/exonu/phosph_ase_sf"/>
</dbReference>